<keyword evidence="7" id="KW-0961">Cell wall biogenesis/degradation</keyword>
<dbReference type="EC" id="3.2.1.39" evidence="3"/>
<keyword evidence="6" id="KW-0326">Glycosidase</keyword>
<dbReference type="OrthoDB" id="118256at2759"/>
<keyword evidence="4 9" id="KW-0732">Signal</keyword>
<keyword evidence="5" id="KW-0378">Hydrolase</keyword>
<evidence type="ECO:0000259" key="11">
    <source>
        <dbReference type="Pfam" id="PF10290"/>
    </source>
</evidence>
<evidence type="ECO:0000256" key="2">
    <source>
        <dbReference type="ARBA" id="ARBA00006055"/>
    </source>
</evidence>
<proteinExistence type="inferred from homology"/>
<feature type="compositionally biased region" description="Basic residues" evidence="8">
    <location>
        <begin position="347"/>
        <end position="361"/>
    </location>
</feature>
<comment type="caution">
    <text evidence="12">The sequence shown here is derived from an EMBL/GenBank/DDBJ whole genome shotgun (WGS) entry which is preliminary data.</text>
</comment>
<feature type="chain" id="PRO_5020297067" description="glucan endo-1,3-beta-D-glucosidase" evidence="9">
    <location>
        <begin position="19"/>
        <end position="361"/>
    </location>
</feature>
<evidence type="ECO:0000256" key="1">
    <source>
        <dbReference type="ARBA" id="ARBA00000382"/>
    </source>
</evidence>
<feature type="region of interest" description="Disordered" evidence="8">
    <location>
        <begin position="339"/>
        <end position="361"/>
    </location>
</feature>
<dbReference type="Pfam" id="PF10287">
    <property type="entry name" value="YJL171C_Tos1_C"/>
    <property type="match status" value="1"/>
</dbReference>
<accession>A0A4S4LVY0</accession>
<dbReference type="GO" id="GO:0042973">
    <property type="term" value="F:glucan endo-1,3-beta-D-glucosidase activity"/>
    <property type="evidence" value="ECO:0007669"/>
    <property type="project" value="UniProtKB-EC"/>
</dbReference>
<evidence type="ECO:0000259" key="10">
    <source>
        <dbReference type="Pfam" id="PF10287"/>
    </source>
</evidence>
<dbReference type="GO" id="GO:0071555">
    <property type="term" value="P:cell wall organization"/>
    <property type="evidence" value="ECO:0007669"/>
    <property type="project" value="UniProtKB-KW"/>
</dbReference>
<evidence type="ECO:0000256" key="7">
    <source>
        <dbReference type="ARBA" id="ARBA00023316"/>
    </source>
</evidence>
<dbReference type="EMBL" id="SGPM01000711">
    <property type="protein sequence ID" value="THH16699.1"/>
    <property type="molecule type" value="Genomic_DNA"/>
</dbReference>
<name>A0A4S4LVY0_9APHY</name>
<evidence type="ECO:0000256" key="4">
    <source>
        <dbReference type="ARBA" id="ARBA00022729"/>
    </source>
</evidence>
<gene>
    <name evidence="12" type="ORF">EUX98_g9259</name>
</gene>
<protein>
    <recommendedName>
        <fullName evidence="3">glucan endo-1,3-beta-D-glucosidase</fullName>
        <ecNumber evidence="3">3.2.1.39</ecNumber>
    </recommendedName>
</protein>
<sequence>MYSLIAIPTLLSLGAAYAITPNNVISPAVISGALTGLKYTSVGGSGSYNQVTNMIQGAWPTCTANPSCITAPKQVSGNLAPFDEEMTAVLRGPMTLHNIAVYQPTNSSAATWKRTSNWAQGSAPDNLVFMSNSGGGVSGEWDTCGGASQAYSDGAFTGAAASANADIYGANLPGTNEVNIVTSQTCADSPCDGFARGTASHGWAGSKAFVFEFEMPQDGTSNPPAIWLLNQQVVNSAQYGCNCRGMGGSGGCGELDLFEVLNTNLNQGITEIYSFKGATGSGDGNFWPRPSGIVTYIAILDIQTDSISIQQLQSWDFTQTQITRSIVDGYLSTPAMQVSFGGSNQRRSQRPKSWMHRRTLH</sequence>
<dbReference type="PANTHER" id="PTHR31737">
    <property type="entry name" value="PROTEIN TOS1"/>
    <property type="match status" value="1"/>
</dbReference>
<evidence type="ECO:0000313" key="13">
    <source>
        <dbReference type="Proteomes" id="UP000308730"/>
    </source>
</evidence>
<comment type="similarity">
    <text evidence="2">Belongs to the PGA52 family.</text>
</comment>
<feature type="signal peptide" evidence="9">
    <location>
        <begin position="1"/>
        <end position="18"/>
    </location>
</feature>
<dbReference type="PANTHER" id="PTHR31737:SF2">
    <property type="entry name" value="PROTEIN TOS1"/>
    <property type="match status" value="1"/>
</dbReference>
<keyword evidence="13" id="KW-1185">Reference proteome</keyword>
<evidence type="ECO:0000256" key="5">
    <source>
        <dbReference type="ARBA" id="ARBA00022801"/>
    </source>
</evidence>
<feature type="domain" description="Cell wall protein YJL171C/Tos1 N-terminal" evidence="11">
    <location>
        <begin position="37"/>
        <end position="104"/>
    </location>
</feature>
<dbReference type="Pfam" id="PF10290">
    <property type="entry name" value="YJL171C_Tos1_N"/>
    <property type="match status" value="1"/>
</dbReference>
<feature type="domain" description="Cell wall protein YJL171C/Tos1 C-terminal" evidence="10">
    <location>
        <begin position="111"/>
        <end position="327"/>
    </location>
</feature>
<organism evidence="12 13">
    <name type="scientific">Antrodiella citrinella</name>
    <dbReference type="NCBI Taxonomy" id="2447956"/>
    <lineage>
        <taxon>Eukaryota</taxon>
        <taxon>Fungi</taxon>
        <taxon>Dikarya</taxon>
        <taxon>Basidiomycota</taxon>
        <taxon>Agaricomycotina</taxon>
        <taxon>Agaricomycetes</taxon>
        <taxon>Polyporales</taxon>
        <taxon>Steccherinaceae</taxon>
        <taxon>Antrodiella</taxon>
    </lineage>
</organism>
<evidence type="ECO:0000256" key="6">
    <source>
        <dbReference type="ARBA" id="ARBA00023295"/>
    </source>
</evidence>
<evidence type="ECO:0000256" key="8">
    <source>
        <dbReference type="SAM" id="MobiDB-lite"/>
    </source>
</evidence>
<dbReference type="AlphaFoldDB" id="A0A4S4LVY0"/>
<evidence type="ECO:0000313" key="12">
    <source>
        <dbReference type="EMBL" id="THH16699.1"/>
    </source>
</evidence>
<comment type="catalytic activity">
    <reaction evidence="1">
        <text>Hydrolysis of (1-&gt;3)-beta-D-glucosidic linkages in (1-&gt;3)-beta-D-glucans.</text>
        <dbReference type="EC" id="3.2.1.39"/>
    </reaction>
</comment>
<dbReference type="Proteomes" id="UP000308730">
    <property type="component" value="Unassembled WGS sequence"/>
</dbReference>
<dbReference type="InterPro" id="IPR018805">
    <property type="entry name" value="YJL171C/Tos1_C"/>
</dbReference>
<evidence type="ECO:0000256" key="3">
    <source>
        <dbReference type="ARBA" id="ARBA00012780"/>
    </source>
</evidence>
<dbReference type="InterPro" id="IPR018807">
    <property type="entry name" value="YJL171C/Tos1_N"/>
</dbReference>
<evidence type="ECO:0000256" key="9">
    <source>
        <dbReference type="SAM" id="SignalP"/>
    </source>
</evidence>
<reference evidence="12 13" key="1">
    <citation type="submission" date="2019-02" db="EMBL/GenBank/DDBJ databases">
        <title>Genome sequencing of the rare red list fungi Antrodiella citrinella (Flaviporus citrinellus).</title>
        <authorList>
            <person name="Buettner E."/>
            <person name="Kellner H."/>
        </authorList>
    </citation>
    <scope>NUCLEOTIDE SEQUENCE [LARGE SCALE GENOMIC DNA]</scope>
    <source>
        <strain evidence="12 13">DSM 108506</strain>
    </source>
</reference>